<dbReference type="InParanoid" id="L5KK37"/>
<evidence type="ECO:0000256" key="1">
    <source>
        <dbReference type="SAM" id="MobiDB-lite"/>
    </source>
</evidence>
<feature type="compositionally biased region" description="Basic and acidic residues" evidence="1">
    <location>
        <begin position="48"/>
        <end position="58"/>
    </location>
</feature>
<evidence type="ECO:0000313" key="2">
    <source>
        <dbReference type="EMBL" id="ELK12009.1"/>
    </source>
</evidence>
<accession>L5KK37</accession>
<dbReference type="EMBL" id="KB030666">
    <property type="protein sequence ID" value="ELK12009.1"/>
    <property type="molecule type" value="Genomic_DNA"/>
</dbReference>
<dbReference type="AlphaFoldDB" id="L5KK37"/>
<proteinExistence type="predicted"/>
<organism evidence="2 3">
    <name type="scientific">Pteropus alecto</name>
    <name type="common">Black flying fox</name>
    <dbReference type="NCBI Taxonomy" id="9402"/>
    <lineage>
        <taxon>Eukaryota</taxon>
        <taxon>Metazoa</taxon>
        <taxon>Chordata</taxon>
        <taxon>Craniata</taxon>
        <taxon>Vertebrata</taxon>
        <taxon>Euteleostomi</taxon>
        <taxon>Mammalia</taxon>
        <taxon>Eutheria</taxon>
        <taxon>Laurasiatheria</taxon>
        <taxon>Chiroptera</taxon>
        <taxon>Yinpterochiroptera</taxon>
        <taxon>Pteropodoidea</taxon>
        <taxon>Pteropodidae</taxon>
        <taxon>Pteropodinae</taxon>
        <taxon>Pteropus</taxon>
    </lineage>
</organism>
<name>L5KK37_PTEAL</name>
<dbReference type="Proteomes" id="UP000010552">
    <property type="component" value="Unassembled WGS sequence"/>
</dbReference>
<reference evidence="3" key="1">
    <citation type="journal article" date="2013" name="Science">
        <title>Comparative analysis of bat genomes provides insight into the evolution of flight and immunity.</title>
        <authorList>
            <person name="Zhang G."/>
            <person name="Cowled C."/>
            <person name="Shi Z."/>
            <person name="Huang Z."/>
            <person name="Bishop-Lilly K.A."/>
            <person name="Fang X."/>
            <person name="Wynne J.W."/>
            <person name="Xiong Z."/>
            <person name="Baker M.L."/>
            <person name="Zhao W."/>
            <person name="Tachedjian M."/>
            <person name="Zhu Y."/>
            <person name="Zhou P."/>
            <person name="Jiang X."/>
            <person name="Ng J."/>
            <person name="Yang L."/>
            <person name="Wu L."/>
            <person name="Xiao J."/>
            <person name="Feng Y."/>
            <person name="Chen Y."/>
            <person name="Sun X."/>
            <person name="Zhang Y."/>
            <person name="Marsh G.A."/>
            <person name="Crameri G."/>
            <person name="Broder C.C."/>
            <person name="Frey K.G."/>
            <person name="Wang L.F."/>
            <person name="Wang J."/>
        </authorList>
    </citation>
    <scope>NUCLEOTIDE SEQUENCE [LARGE SCALE GENOMIC DNA]</scope>
</reference>
<gene>
    <name evidence="2" type="ORF">PAL_GLEAN10015692</name>
</gene>
<protein>
    <submittedName>
        <fullName evidence="2">Uncharacterized protein</fullName>
    </submittedName>
</protein>
<feature type="region of interest" description="Disordered" evidence="1">
    <location>
        <begin position="48"/>
        <end position="78"/>
    </location>
</feature>
<sequence>MPKILPLGDIGWRARDRRAGDTRRGSATFVIVYEAQTRTGSRVLEGRRVEGERSREGQRFLSRLEATSPDTRGQYRPENKRAKALPGAYRRYFQTRHQPGFSWTPKATQDRFLRPAELVQVRQAPHPLPGAAAERRIRELTCLQ</sequence>
<keyword evidence="3" id="KW-1185">Reference proteome</keyword>
<evidence type="ECO:0000313" key="3">
    <source>
        <dbReference type="Proteomes" id="UP000010552"/>
    </source>
</evidence>